<dbReference type="AlphaFoldDB" id="M2XDD4"/>
<evidence type="ECO:0000256" key="3">
    <source>
        <dbReference type="ARBA" id="ARBA00022692"/>
    </source>
</evidence>
<protein>
    <submittedName>
        <fullName evidence="7">Transporter, LysE family</fullName>
    </submittedName>
</protein>
<evidence type="ECO:0000313" key="7">
    <source>
        <dbReference type="EMBL" id="EME37096.1"/>
    </source>
</evidence>
<dbReference type="PANTHER" id="PTHR30086">
    <property type="entry name" value="ARGININE EXPORTER PROTEIN ARGO"/>
    <property type="match status" value="1"/>
</dbReference>
<evidence type="ECO:0000256" key="1">
    <source>
        <dbReference type="ARBA" id="ARBA00004651"/>
    </source>
</evidence>
<feature type="transmembrane region" description="Helical" evidence="6">
    <location>
        <begin position="6"/>
        <end position="26"/>
    </location>
</feature>
<organism evidence="7 8">
    <name type="scientific">Kocuria palustris PEL</name>
    <dbReference type="NCBI Taxonomy" id="1236550"/>
    <lineage>
        <taxon>Bacteria</taxon>
        <taxon>Bacillati</taxon>
        <taxon>Actinomycetota</taxon>
        <taxon>Actinomycetes</taxon>
        <taxon>Micrococcales</taxon>
        <taxon>Micrococcaceae</taxon>
        <taxon>Kocuria</taxon>
    </lineage>
</organism>
<evidence type="ECO:0000256" key="2">
    <source>
        <dbReference type="ARBA" id="ARBA00022475"/>
    </source>
</evidence>
<feature type="transmembrane region" description="Helical" evidence="6">
    <location>
        <begin position="181"/>
        <end position="199"/>
    </location>
</feature>
<dbReference type="GO" id="GO:0015171">
    <property type="term" value="F:amino acid transmembrane transporter activity"/>
    <property type="evidence" value="ECO:0007669"/>
    <property type="project" value="TreeGrafter"/>
</dbReference>
<dbReference type="PANTHER" id="PTHR30086:SF20">
    <property type="entry name" value="ARGININE EXPORTER PROTEIN ARGO-RELATED"/>
    <property type="match status" value="1"/>
</dbReference>
<dbReference type="Proteomes" id="UP000009877">
    <property type="component" value="Unassembled WGS sequence"/>
</dbReference>
<dbReference type="STRING" id="71999.KPaMU14_12090"/>
<keyword evidence="3 6" id="KW-0812">Transmembrane</keyword>
<gene>
    <name evidence="7" type="ORF">C884_02010</name>
</gene>
<proteinExistence type="predicted"/>
<dbReference type="RefSeq" id="WP_006214008.1">
    <property type="nucleotide sequence ID" value="NZ_ANHZ02000005.1"/>
</dbReference>
<accession>M2XDD4</accession>
<evidence type="ECO:0000313" key="8">
    <source>
        <dbReference type="Proteomes" id="UP000009877"/>
    </source>
</evidence>
<dbReference type="InterPro" id="IPR001123">
    <property type="entry name" value="LeuE-type"/>
</dbReference>
<keyword evidence="5 6" id="KW-0472">Membrane</keyword>
<name>M2XDD4_9MICC</name>
<feature type="transmembrane region" description="Helical" evidence="6">
    <location>
        <begin position="64"/>
        <end position="84"/>
    </location>
</feature>
<dbReference type="GO" id="GO:0005886">
    <property type="term" value="C:plasma membrane"/>
    <property type="evidence" value="ECO:0007669"/>
    <property type="project" value="UniProtKB-SubCell"/>
</dbReference>
<dbReference type="EMBL" id="ANHZ02000005">
    <property type="protein sequence ID" value="EME37096.1"/>
    <property type="molecule type" value="Genomic_DNA"/>
</dbReference>
<evidence type="ECO:0000256" key="4">
    <source>
        <dbReference type="ARBA" id="ARBA00022989"/>
    </source>
</evidence>
<dbReference type="Pfam" id="PF01810">
    <property type="entry name" value="LysE"/>
    <property type="match status" value="1"/>
</dbReference>
<comment type="caution">
    <text evidence="7">The sequence shown here is derived from an EMBL/GenBank/DDBJ whole genome shotgun (WGS) entry which is preliminary data.</text>
</comment>
<evidence type="ECO:0000256" key="6">
    <source>
        <dbReference type="SAM" id="Phobius"/>
    </source>
</evidence>
<sequence length="201" mass="21305">MDIYFTGMLTGLALIVAISAQNAFVLRQGIRREHVLVVVAICTAADALLITVGTLGIGSVVERAPWLLTALRWGGVAYLVWFAIESFRSALSSHSLTADDAVGPGGSLRKVALTTLALTFLNPHVYLDTMVMLGNLANQHGDQRWTYTLGAITGSVLWFPALGLGARALAKPLNRPGTWRAVDIGVGGVMLLVALRLVVAG</sequence>
<reference evidence="7 8" key="1">
    <citation type="journal article" date="2014" name="Genome Announc.">
        <title>Draft Genome Sequence of Kocuria palustris PEL.</title>
        <authorList>
            <person name="Sharma G."/>
            <person name="Khatri I."/>
            <person name="Subramanian S."/>
        </authorList>
    </citation>
    <scope>NUCLEOTIDE SEQUENCE [LARGE SCALE GENOMIC DNA]</scope>
    <source>
        <strain evidence="7 8">PEL</strain>
    </source>
</reference>
<keyword evidence="4 6" id="KW-1133">Transmembrane helix</keyword>
<feature type="transmembrane region" description="Helical" evidence="6">
    <location>
        <begin position="147"/>
        <end position="169"/>
    </location>
</feature>
<evidence type="ECO:0000256" key="5">
    <source>
        <dbReference type="ARBA" id="ARBA00023136"/>
    </source>
</evidence>
<keyword evidence="8" id="KW-1185">Reference proteome</keyword>
<comment type="subcellular location">
    <subcellularLocation>
        <location evidence="1">Cell membrane</location>
        <topology evidence="1">Multi-pass membrane protein</topology>
    </subcellularLocation>
</comment>
<keyword evidence="2" id="KW-1003">Cell membrane</keyword>
<feature type="transmembrane region" description="Helical" evidence="6">
    <location>
        <begin position="35"/>
        <end position="58"/>
    </location>
</feature>